<dbReference type="PANTHER" id="PTHR34861:SF10">
    <property type="entry name" value="CYCLASE"/>
    <property type="match status" value="1"/>
</dbReference>
<dbReference type="Proteomes" id="UP000785783">
    <property type="component" value="Unassembled WGS sequence"/>
</dbReference>
<gene>
    <name evidence="1" type="ORF">ISQ19_02515</name>
</gene>
<dbReference type="GO" id="GO:0004061">
    <property type="term" value="F:arylformamidase activity"/>
    <property type="evidence" value="ECO:0007669"/>
    <property type="project" value="InterPro"/>
</dbReference>
<dbReference type="InterPro" id="IPR037175">
    <property type="entry name" value="KFase_sf"/>
</dbReference>
<dbReference type="PANTHER" id="PTHR34861">
    <property type="match status" value="1"/>
</dbReference>
<dbReference type="Pfam" id="PF04199">
    <property type="entry name" value="Cyclase"/>
    <property type="match status" value="1"/>
</dbReference>
<evidence type="ECO:0000313" key="2">
    <source>
        <dbReference type="Proteomes" id="UP000785783"/>
    </source>
</evidence>
<dbReference type="EMBL" id="JADHOK010000018">
    <property type="protein sequence ID" value="MBL6761551.1"/>
    <property type="molecule type" value="Genomic_DNA"/>
</dbReference>
<proteinExistence type="predicted"/>
<reference evidence="1" key="1">
    <citation type="submission" date="2020-10" db="EMBL/GenBank/DDBJ databases">
        <title>Microbiome of the Black Sea water column analyzed by genome centric metagenomics.</title>
        <authorList>
            <person name="Cabello-Yeves P.J."/>
            <person name="Callieri C."/>
            <person name="Picazo A."/>
            <person name="Mehrshad M."/>
            <person name="Haro-Moreno J.M."/>
            <person name="Roda-Garcia J."/>
            <person name="Dzembekova N."/>
            <person name="Slabakova V."/>
            <person name="Slabakova N."/>
            <person name="Moncheva S."/>
            <person name="Rodriguez-Valera F."/>
        </authorList>
    </citation>
    <scope>NUCLEOTIDE SEQUENCE</scope>
    <source>
        <strain evidence="1">BS307-5m-G5</strain>
    </source>
</reference>
<sequence>MVMSLMLVRPAMAEECTPSKWGADDEIGAANLISEKTVLAAAGLIKQGKRHGLGITIKPDMPSYPPRYAKLQVVQPGQQFRETQEHALGWPLSANDDMVQMWLGTGPQIDGLGHLGEDGTFYNCNKGKDFAAMTGMTKLGIHKVPPLVARGVMVDMARHFGVKAMQGGQAIEAEDIKAAARAQGVRFQKGDIILLHTGYTDATLESAPEKWGATIPGISNAAAEYLATLEPVAVGADTWGVEAVPAKKGDKLFYGHVTFLKENGIYILETMNTGRLAQEKVHEFMFVLGQAKLQGAVQMIINPIALW</sequence>
<evidence type="ECO:0000313" key="1">
    <source>
        <dbReference type="EMBL" id="MBL6761551.1"/>
    </source>
</evidence>
<name>A0A937HEY8_9PROT</name>
<dbReference type="GO" id="GO:0019441">
    <property type="term" value="P:L-tryptophan catabolic process to kynurenine"/>
    <property type="evidence" value="ECO:0007669"/>
    <property type="project" value="InterPro"/>
</dbReference>
<organism evidence="1 2">
    <name type="scientific">PS1 clade bacterium</name>
    <dbReference type="NCBI Taxonomy" id="2175152"/>
    <lineage>
        <taxon>Bacteria</taxon>
        <taxon>Pseudomonadati</taxon>
        <taxon>Pseudomonadota</taxon>
        <taxon>Alphaproteobacteria</taxon>
        <taxon>PS1 clade</taxon>
    </lineage>
</organism>
<accession>A0A937HEY8</accession>
<dbReference type="InterPro" id="IPR007325">
    <property type="entry name" value="KFase/CYL"/>
</dbReference>
<protein>
    <submittedName>
        <fullName evidence="1">Cyclase family protein</fullName>
    </submittedName>
</protein>
<dbReference type="Gene3D" id="3.50.30.50">
    <property type="entry name" value="Putative cyclase"/>
    <property type="match status" value="1"/>
</dbReference>
<comment type="caution">
    <text evidence="1">The sequence shown here is derived from an EMBL/GenBank/DDBJ whole genome shotgun (WGS) entry which is preliminary data.</text>
</comment>
<dbReference type="SUPFAM" id="SSF102198">
    <property type="entry name" value="Putative cyclase"/>
    <property type="match status" value="1"/>
</dbReference>
<dbReference type="AlphaFoldDB" id="A0A937HEY8"/>